<keyword evidence="2" id="KW-1185">Reference proteome</keyword>
<comment type="caution">
    <text evidence="1">The sequence shown here is derived from an EMBL/GenBank/DDBJ whole genome shotgun (WGS) entry which is preliminary data.</text>
</comment>
<reference evidence="1 2" key="1">
    <citation type="submission" date="2024-01" db="EMBL/GenBank/DDBJ databases">
        <title>Pedobacter sp. nov., isolated from oil-contaminated soil.</title>
        <authorList>
            <person name="Le N.T.T."/>
        </authorList>
    </citation>
    <scope>NUCLEOTIDE SEQUENCE [LARGE SCALE GENOMIC DNA]</scope>
    <source>
        <strain evidence="1 2">VNH31</strain>
    </source>
</reference>
<evidence type="ECO:0008006" key="3">
    <source>
        <dbReference type="Google" id="ProtNLM"/>
    </source>
</evidence>
<organism evidence="1 2">
    <name type="scientific">Pedobacter flavus</name>
    <dbReference type="NCBI Taxonomy" id="3113906"/>
    <lineage>
        <taxon>Bacteria</taxon>
        <taxon>Pseudomonadati</taxon>
        <taxon>Bacteroidota</taxon>
        <taxon>Sphingobacteriia</taxon>
        <taxon>Sphingobacteriales</taxon>
        <taxon>Sphingobacteriaceae</taxon>
        <taxon>Pedobacter</taxon>
    </lineage>
</organism>
<proteinExistence type="predicted"/>
<dbReference type="EMBL" id="JAZDQU010000001">
    <property type="protein sequence ID" value="MEE1884958.1"/>
    <property type="molecule type" value="Genomic_DNA"/>
</dbReference>
<protein>
    <recommendedName>
        <fullName evidence="3">DUF2116 family Zn-ribbon domain-containing protein</fullName>
    </recommendedName>
</protein>
<evidence type="ECO:0000313" key="1">
    <source>
        <dbReference type="EMBL" id="MEE1884958.1"/>
    </source>
</evidence>
<gene>
    <name evidence="1" type="ORF">VRU49_05920</name>
</gene>
<name>A0ABU7H170_9SPHI</name>
<evidence type="ECO:0000313" key="2">
    <source>
        <dbReference type="Proteomes" id="UP001337681"/>
    </source>
</evidence>
<dbReference type="Proteomes" id="UP001337681">
    <property type="component" value="Unassembled WGS sequence"/>
</dbReference>
<accession>A0ABU7H170</accession>
<dbReference type="RefSeq" id="WP_330145862.1">
    <property type="nucleotide sequence ID" value="NZ_JAZDQU010000001.1"/>
</dbReference>
<sequence>MGNLCKDCHAPLRGRSDKKFCNDGCRSNYHNQHNTEKLKDIGPINKILKANLKLLNQLNPYSKRIIPKQLLLDAGVNLKYHTHLYKQKDGKVLKFCYHQGYMELEDEKIQLIKMKYSDF</sequence>